<organism evidence="2 3">
    <name type="scientific">Angiostrongylus cantonensis</name>
    <name type="common">Rat lungworm</name>
    <dbReference type="NCBI Taxonomy" id="6313"/>
    <lineage>
        <taxon>Eukaryota</taxon>
        <taxon>Metazoa</taxon>
        <taxon>Ecdysozoa</taxon>
        <taxon>Nematoda</taxon>
        <taxon>Chromadorea</taxon>
        <taxon>Rhabditida</taxon>
        <taxon>Rhabditina</taxon>
        <taxon>Rhabditomorpha</taxon>
        <taxon>Strongyloidea</taxon>
        <taxon>Metastrongylidae</taxon>
        <taxon>Angiostrongylus</taxon>
    </lineage>
</organism>
<sequence length="559" mass="64451">MDMAGHFGKGEQTAVDHCRTFTAGDTHTEAPIKGNRQSTSRGSGELLDRDKMTSHSVVIKSRRGRPPKAKRQSEVEERIQNEEVLRGPLPSIPGVKRKPQKAKYAHSMEFLAKQERKRVEREALKERNRELRKAYKDAKRKKKLEEKERKETERLKRKEMKEMLRQQRRGKAKDLVAKQASLENAENVPLPVICVEDTCAVVCPVIDLSIFWKIFIVGKIFLDRWMILDEFQTHRNGVVAYFVVEHSEAAIQGILYAQLADAPFSTLPEEMYFVQTQSERNRSAMFNTVFDARFISATDHWPSFFYAVVLMRESASLHDLWVNRNKSPIGNDKKKAWSLGTVGRLAVDILEAVVSTELKDISLPGDSISHSHWLGTAEYAPLCWHRNGNKSIMGVADCAEVLLYMILDMTGFLPWRGLHKDLIQRYKEQFDKSSLPAPLSEYWDIVRRAQAVDVSKFQRQDGYYLLNGNRGYATCSVLDFRALFTKLRALYKIFGGITEEDAPYDYEIIVDLHSLEHDKREMEKAECESWMIRRQFAERIVAQTKREQATAAMRVRDLN</sequence>
<keyword evidence="2" id="KW-1185">Reference proteome</keyword>
<dbReference type="STRING" id="6313.A0A158PA90"/>
<reference evidence="3" key="2">
    <citation type="submission" date="2016-04" db="UniProtKB">
        <authorList>
            <consortium name="WormBaseParasite"/>
        </authorList>
    </citation>
    <scope>IDENTIFICATION</scope>
</reference>
<dbReference type="Proteomes" id="UP000035642">
    <property type="component" value="Unassembled WGS sequence"/>
</dbReference>
<feature type="region of interest" description="Disordered" evidence="1">
    <location>
        <begin position="131"/>
        <end position="164"/>
    </location>
</feature>
<feature type="region of interest" description="Disordered" evidence="1">
    <location>
        <begin position="1"/>
        <end position="77"/>
    </location>
</feature>
<evidence type="ECO:0000256" key="1">
    <source>
        <dbReference type="SAM" id="MobiDB-lite"/>
    </source>
</evidence>
<reference evidence="2" key="1">
    <citation type="submission" date="2012-09" db="EMBL/GenBank/DDBJ databases">
        <authorList>
            <person name="Martin A.A."/>
        </authorList>
    </citation>
    <scope>NUCLEOTIDE SEQUENCE</scope>
</reference>
<evidence type="ECO:0000313" key="2">
    <source>
        <dbReference type="Proteomes" id="UP000035642"/>
    </source>
</evidence>
<feature type="compositionally biased region" description="Basic residues" evidence="1">
    <location>
        <begin position="60"/>
        <end position="70"/>
    </location>
</feature>
<protein>
    <submittedName>
        <fullName evidence="3">ULP_PROTEASE domain-containing protein</fullName>
    </submittedName>
</protein>
<evidence type="ECO:0000313" key="3">
    <source>
        <dbReference type="WBParaSite" id="ACAC_0000917901-mRNA-1"/>
    </source>
</evidence>
<dbReference type="AlphaFoldDB" id="A0A158PA90"/>
<proteinExistence type="predicted"/>
<name>A0A158PA90_ANGCA</name>
<dbReference type="WBParaSite" id="ACAC_0000917901-mRNA-1">
    <property type="protein sequence ID" value="ACAC_0000917901-mRNA-1"/>
    <property type="gene ID" value="ACAC_0000917901"/>
</dbReference>
<accession>A0A158PA90</accession>